<feature type="compositionally biased region" description="Polar residues" evidence="2">
    <location>
        <begin position="427"/>
        <end position="443"/>
    </location>
</feature>
<evidence type="ECO:0000313" key="5">
    <source>
        <dbReference type="Proteomes" id="UP000261380"/>
    </source>
</evidence>
<dbReference type="AlphaFoldDB" id="A0A3B5LRD7"/>
<evidence type="ECO:0000256" key="1">
    <source>
        <dbReference type="SAM" id="Coils"/>
    </source>
</evidence>
<dbReference type="STRING" id="32473.ENSXCOP00000011971"/>
<dbReference type="GO" id="GO:0034164">
    <property type="term" value="P:negative regulation of toll-like receptor 9 signaling pathway"/>
    <property type="evidence" value="ECO:0007669"/>
    <property type="project" value="TreeGrafter"/>
</dbReference>
<feature type="region of interest" description="Disordered" evidence="2">
    <location>
        <begin position="420"/>
        <end position="506"/>
    </location>
</feature>
<keyword evidence="3" id="KW-1133">Transmembrane helix</keyword>
<dbReference type="Proteomes" id="UP000261380">
    <property type="component" value="Unplaced"/>
</dbReference>
<organism evidence="4 5">
    <name type="scientific">Xiphophorus couchianus</name>
    <name type="common">Monterrey platyfish</name>
    <dbReference type="NCBI Taxonomy" id="32473"/>
    <lineage>
        <taxon>Eukaryota</taxon>
        <taxon>Metazoa</taxon>
        <taxon>Chordata</taxon>
        <taxon>Craniata</taxon>
        <taxon>Vertebrata</taxon>
        <taxon>Euteleostomi</taxon>
        <taxon>Actinopterygii</taxon>
        <taxon>Neopterygii</taxon>
        <taxon>Teleostei</taxon>
        <taxon>Neoteleostei</taxon>
        <taxon>Acanthomorphata</taxon>
        <taxon>Ovalentaria</taxon>
        <taxon>Atherinomorphae</taxon>
        <taxon>Cyprinodontiformes</taxon>
        <taxon>Poeciliidae</taxon>
        <taxon>Poeciliinae</taxon>
        <taxon>Xiphophorus</taxon>
    </lineage>
</organism>
<dbReference type="GO" id="GO:0006915">
    <property type="term" value="P:apoptotic process"/>
    <property type="evidence" value="ECO:0007669"/>
    <property type="project" value="InterPro"/>
</dbReference>
<feature type="coiled-coil region" evidence="1">
    <location>
        <begin position="33"/>
        <end position="83"/>
    </location>
</feature>
<feature type="transmembrane region" description="Helical" evidence="3">
    <location>
        <begin position="261"/>
        <end position="281"/>
    </location>
</feature>
<keyword evidence="3" id="KW-0812">Transmembrane</keyword>
<name>A0A3B5LRD7_9TELE</name>
<reference evidence="4" key="1">
    <citation type="submission" date="2025-08" db="UniProtKB">
        <authorList>
            <consortium name="Ensembl"/>
        </authorList>
    </citation>
    <scope>IDENTIFICATION</scope>
</reference>
<evidence type="ECO:0000256" key="3">
    <source>
        <dbReference type="SAM" id="Phobius"/>
    </source>
</evidence>
<keyword evidence="5" id="KW-1185">Reference proteome</keyword>
<dbReference type="GeneTree" id="ENSGT00390000010968"/>
<evidence type="ECO:0000313" key="4">
    <source>
        <dbReference type="Ensembl" id="ENSXCOP00000011971.1"/>
    </source>
</evidence>
<dbReference type="PANTHER" id="PTHR37402:SF1">
    <property type="entry name" value="GRAM DOMAIN-CONTAINING PROTEIN 4"/>
    <property type="match status" value="1"/>
</dbReference>
<feature type="transmembrane region" description="Helical" evidence="3">
    <location>
        <begin position="173"/>
        <end position="194"/>
    </location>
</feature>
<evidence type="ECO:0000256" key="2">
    <source>
        <dbReference type="SAM" id="MobiDB-lite"/>
    </source>
</evidence>
<dbReference type="InterPro" id="IPR037847">
    <property type="entry name" value="GRAMDC4"/>
</dbReference>
<protein>
    <submittedName>
        <fullName evidence="4">Uncharacterized protein</fullName>
    </submittedName>
</protein>
<feature type="compositionally biased region" description="Basic residues" evidence="2">
    <location>
        <begin position="1"/>
        <end position="10"/>
    </location>
</feature>
<dbReference type="PANTHER" id="PTHR37402">
    <property type="entry name" value="GRAM DOMAIN-CONTAINING PROTEIN 4"/>
    <property type="match status" value="1"/>
</dbReference>
<feature type="region of interest" description="Disordered" evidence="2">
    <location>
        <begin position="1"/>
        <end position="22"/>
    </location>
</feature>
<feature type="compositionally biased region" description="Low complexity" evidence="2">
    <location>
        <begin position="451"/>
        <end position="506"/>
    </location>
</feature>
<keyword evidence="1" id="KW-0175">Coiled coil</keyword>
<accession>A0A3B5LRD7</accession>
<proteinExistence type="predicted"/>
<keyword evidence="3" id="KW-0472">Membrane</keyword>
<dbReference type="Ensembl" id="ENSXCOT00000012109.1">
    <property type="protein sequence ID" value="ENSXCOP00000011971.1"/>
    <property type="gene ID" value="ENSXCOG00000009063.1"/>
</dbReference>
<reference evidence="4" key="2">
    <citation type="submission" date="2025-09" db="UniProtKB">
        <authorList>
            <consortium name="Ensembl"/>
        </authorList>
    </citation>
    <scope>IDENTIFICATION</scope>
</reference>
<sequence length="506" mass="55985">MSVGKGKKLSHTSDTENSDDVVTKMRFLPREQEKITLLENQFLQKELKKLKDEPLIDSLKQELEKELSKRTELEQKVIKLEVQDSPSQPGTTAAKMKIRDRLRAFKEKLSFHPKAIVEREDPLSPIKMTKNMRRLERDFRPVAHFFRNLSALSSWRSVHMTFCFFCVYMCTVWYSWTIPSILLLMILHLSINYLTSKGWRIPRSIIPDVCEPGEHLKGNPNILQMFHLAFNSAQKTQKLFGNMADILEKIKNLCMWVRPELTVKSYVGLWLVFIFSCVFPYQLLGFIIGVSVGIRFFIIDLIFERCSKLQQRFDAPYNFWTNLPTDLQLRELRNTFLKKHPVHFNYYLISESSVALNLSLFLLTPVRTLTCLSNVSSKNSLISSRVYKSPLDVCESAIETLSESLSYSMSSTCAGGAADWTPAAPPSGNTTASAAPPSGNATASAAPPSGNTTASAAPPSGSATASAAPPSGNTTASAAPPSGSATASAAPPSGSATASATTQPTI</sequence>